<evidence type="ECO:0000256" key="1">
    <source>
        <dbReference type="SAM" id="Coils"/>
    </source>
</evidence>
<gene>
    <name evidence="2" type="ORF">PVIIG_06026</name>
</gene>
<reference evidence="2 3" key="1">
    <citation type="submission" date="2011-08" db="EMBL/GenBank/DDBJ databases">
        <title>The Genome Sequence of Plasmodium vivax India VII.</title>
        <authorList>
            <consortium name="The Broad Institute Genome Sequencing Platform"/>
            <consortium name="The Broad Institute Genome Sequencing Center for Infectious Disease"/>
            <person name="Neafsey D."/>
            <person name="Carlton J."/>
            <person name="Barnwell J."/>
            <person name="Collins W."/>
            <person name="Escalante A."/>
            <person name="Mullikin J."/>
            <person name="Saul A."/>
            <person name="Guigo R."/>
            <person name="Camara F."/>
            <person name="Young S.K."/>
            <person name="Zeng Q."/>
            <person name="Gargeya S."/>
            <person name="Fitzgerald M."/>
            <person name="Haas B."/>
            <person name="Abouelleil A."/>
            <person name="Alvarado L."/>
            <person name="Arachchi H.M."/>
            <person name="Berlin A."/>
            <person name="Brown A."/>
            <person name="Chapman S.B."/>
            <person name="Chen Z."/>
            <person name="Dunbar C."/>
            <person name="Freedman E."/>
            <person name="Gearin G."/>
            <person name="Gellesch M."/>
            <person name="Goldberg J."/>
            <person name="Griggs A."/>
            <person name="Gujja S."/>
            <person name="Heiman D."/>
            <person name="Howarth C."/>
            <person name="Larson L."/>
            <person name="Lui A."/>
            <person name="MacDonald P.J.P."/>
            <person name="Montmayeur A."/>
            <person name="Murphy C."/>
            <person name="Neiman D."/>
            <person name="Pearson M."/>
            <person name="Priest M."/>
            <person name="Roberts A."/>
            <person name="Saif S."/>
            <person name="Shea T."/>
            <person name="Shenoy N."/>
            <person name="Sisk P."/>
            <person name="Stolte C."/>
            <person name="Sykes S."/>
            <person name="Wortman J."/>
            <person name="Nusbaum C."/>
            <person name="Birren B."/>
        </authorList>
    </citation>
    <scope>NUCLEOTIDE SEQUENCE [LARGE SCALE GENOMIC DNA]</scope>
    <source>
        <strain evidence="2 3">India VII</strain>
    </source>
</reference>
<sequence>MYNKFNNNVYDGTTRNQYESLCHIIIKNVNEDVENYNDICMKLMRNLGHLSENPKDYVLSSDRCNILFHWLYTFLDKNKITYDIIDKSFETYDSVRLIKGNTNMMCHYHKNNKLFEPTKITLLDIFDNNMNNIQKLLETEREEIKILCRKFVCECLKIYKHMKVSYCLRSSKKSQKHTDTCLKLSLFNSAYNIFHSKFVGIDPKIPSLDNIDSICLDTILPDELKSQLTSDQDEGQVNASRMGMTSALVYPNGTLADSLPLTHETVDSPMKKTITTTIGTVAGASSLLAFLYKFTPAGRLVNPKLRRTTGIINNNFYGDDVNEHNGFNSYNIGYEAI</sequence>
<keyword evidence="1" id="KW-0175">Coiled coil</keyword>
<proteinExistence type="predicted"/>
<evidence type="ECO:0000313" key="2">
    <source>
        <dbReference type="EMBL" id="KMZ77334.1"/>
    </source>
</evidence>
<organism evidence="2 3">
    <name type="scientific">Plasmodium vivax India VII</name>
    <dbReference type="NCBI Taxonomy" id="1077284"/>
    <lineage>
        <taxon>Eukaryota</taxon>
        <taxon>Sar</taxon>
        <taxon>Alveolata</taxon>
        <taxon>Apicomplexa</taxon>
        <taxon>Aconoidasida</taxon>
        <taxon>Haemosporida</taxon>
        <taxon>Plasmodiidae</taxon>
        <taxon>Plasmodium</taxon>
        <taxon>Plasmodium (Plasmodium)</taxon>
    </lineage>
</organism>
<dbReference type="OrthoDB" id="10443534at2759"/>
<dbReference type="InterPro" id="IPR008780">
    <property type="entry name" value="Plasmodium_Vir"/>
</dbReference>
<dbReference type="Proteomes" id="UP000053562">
    <property type="component" value="Unassembled WGS sequence"/>
</dbReference>
<accession>A0A0J9S3J1</accession>
<protein>
    <recommendedName>
        <fullName evidence="4">VIR protein</fullName>
    </recommendedName>
</protein>
<name>A0A0J9S3J1_PLAVI</name>
<dbReference type="Pfam" id="PF05795">
    <property type="entry name" value="Plasmodium_Vir"/>
    <property type="match status" value="1"/>
</dbReference>
<evidence type="ECO:0000313" key="3">
    <source>
        <dbReference type="Proteomes" id="UP000053562"/>
    </source>
</evidence>
<feature type="coiled-coil region" evidence="1">
    <location>
        <begin position="123"/>
        <end position="150"/>
    </location>
</feature>
<dbReference type="EMBL" id="KQ234420">
    <property type="protein sequence ID" value="KMZ77334.1"/>
    <property type="molecule type" value="Genomic_DNA"/>
</dbReference>
<evidence type="ECO:0008006" key="4">
    <source>
        <dbReference type="Google" id="ProtNLM"/>
    </source>
</evidence>
<dbReference type="AlphaFoldDB" id="A0A0J9S3J1"/>